<reference evidence="1 2" key="1">
    <citation type="journal article" date="2012" name="Int. J. Syst. Evol. Microbiol.">
        <title>Vibrio caribbeanicus sp. nov., isolated from the marine sponge Scleritoderma cyanea.</title>
        <authorList>
            <person name="Hoffmann M."/>
            <person name="Monday S.R."/>
            <person name="Allard M.W."/>
            <person name="Strain E.A."/>
            <person name="Whittaker P."/>
            <person name="Naum M."/>
            <person name="McCarthy P.J."/>
            <person name="Lopez J.V."/>
            <person name="Fischer M."/>
            <person name="Brown E.W."/>
        </authorList>
    </citation>
    <scope>NUCLEOTIDE SEQUENCE [LARGE SCALE GENOMIC DNA]</scope>
    <source>
        <strain evidence="1 2">ATCC 19109</strain>
    </source>
</reference>
<name>A0ABN0DE79_9VIBR</name>
<sequence>MKLIFATECKDIGAIHFELGYRAPFLKIETGHKLIEFNAPNQ</sequence>
<proteinExistence type="predicted"/>
<evidence type="ECO:0000313" key="1">
    <source>
        <dbReference type="EMBL" id="EGU53406.1"/>
    </source>
</evidence>
<comment type="caution">
    <text evidence="1">The sequence shown here is derived from an EMBL/GenBank/DDBJ whole genome shotgun (WGS) entry which is preliminary data.</text>
</comment>
<protein>
    <recommendedName>
        <fullName evidence="3">Alcohol dehydrogenase</fullName>
    </recommendedName>
</protein>
<gene>
    <name evidence="1" type="ORF">VITU9109_15088</name>
</gene>
<dbReference type="EMBL" id="AFWI01000161">
    <property type="protein sequence ID" value="EGU53406.1"/>
    <property type="molecule type" value="Genomic_DNA"/>
</dbReference>
<accession>A0ABN0DE79</accession>
<organism evidence="1 2">
    <name type="scientific">Vibrio tubiashii ATCC 19109</name>
    <dbReference type="NCBI Taxonomy" id="1051646"/>
    <lineage>
        <taxon>Bacteria</taxon>
        <taxon>Pseudomonadati</taxon>
        <taxon>Pseudomonadota</taxon>
        <taxon>Gammaproteobacteria</taxon>
        <taxon>Vibrionales</taxon>
        <taxon>Vibrionaceae</taxon>
        <taxon>Vibrio</taxon>
        <taxon>Vibrio oreintalis group</taxon>
    </lineage>
</organism>
<dbReference type="Proteomes" id="UP000003836">
    <property type="component" value="Unassembled WGS sequence"/>
</dbReference>
<keyword evidence="2" id="KW-1185">Reference proteome</keyword>
<evidence type="ECO:0008006" key="3">
    <source>
        <dbReference type="Google" id="ProtNLM"/>
    </source>
</evidence>
<evidence type="ECO:0000313" key="2">
    <source>
        <dbReference type="Proteomes" id="UP000003836"/>
    </source>
</evidence>